<dbReference type="AlphaFoldDB" id="A0A2M8L4G0"/>
<proteinExistence type="predicted"/>
<dbReference type="EMBL" id="PFEK01000005">
    <property type="protein sequence ID" value="PJE67813.1"/>
    <property type="molecule type" value="Genomic_DNA"/>
</dbReference>
<comment type="caution">
    <text evidence="2">The sequence shown here is derived from an EMBL/GenBank/DDBJ whole genome shotgun (WGS) entry which is preliminary data.</text>
</comment>
<name>A0A2M8L4G0_9BACT</name>
<sequence length="59" mass="6780">MKTWKEYIRGSILVHTSTSCPDAACQKIVDGKLAAQKEKREAMEKERMERALARKNKKS</sequence>
<accession>A0A2M8L4G0</accession>
<reference evidence="3" key="1">
    <citation type="submission" date="2017-09" db="EMBL/GenBank/DDBJ databases">
        <title>Depth-based differentiation of microbial function through sediment-hosted aquifers and enrichment of novel symbionts in the deep terrestrial subsurface.</title>
        <authorList>
            <person name="Probst A.J."/>
            <person name="Ladd B."/>
            <person name="Jarett J.K."/>
            <person name="Geller-Mcgrath D.E."/>
            <person name="Sieber C.M.K."/>
            <person name="Emerson J.B."/>
            <person name="Anantharaman K."/>
            <person name="Thomas B.C."/>
            <person name="Malmstrom R."/>
            <person name="Stieglmeier M."/>
            <person name="Klingl A."/>
            <person name="Woyke T."/>
            <person name="Ryan C.M."/>
            <person name="Banfield J.F."/>
        </authorList>
    </citation>
    <scope>NUCLEOTIDE SEQUENCE [LARGE SCALE GENOMIC DNA]</scope>
</reference>
<evidence type="ECO:0000256" key="1">
    <source>
        <dbReference type="SAM" id="MobiDB-lite"/>
    </source>
</evidence>
<feature type="compositionally biased region" description="Basic and acidic residues" evidence="1">
    <location>
        <begin position="39"/>
        <end position="52"/>
    </location>
</feature>
<dbReference type="Proteomes" id="UP000231474">
    <property type="component" value="Unassembled WGS sequence"/>
</dbReference>
<protein>
    <submittedName>
        <fullName evidence="2">Uncharacterized protein</fullName>
    </submittedName>
</protein>
<organism evidence="2 3">
    <name type="scientific">Candidatus Shapirobacteria bacterium CG10_big_fil_rev_8_21_14_0_10_40_9</name>
    <dbReference type="NCBI Taxonomy" id="1974888"/>
    <lineage>
        <taxon>Bacteria</taxon>
        <taxon>Candidatus Shapironibacteriota</taxon>
    </lineage>
</organism>
<evidence type="ECO:0000313" key="2">
    <source>
        <dbReference type="EMBL" id="PJE67813.1"/>
    </source>
</evidence>
<dbReference type="PROSITE" id="PS51257">
    <property type="entry name" value="PROKAR_LIPOPROTEIN"/>
    <property type="match status" value="1"/>
</dbReference>
<gene>
    <name evidence="2" type="ORF">COU95_00210</name>
</gene>
<evidence type="ECO:0000313" key="3">
    <source>
        <dbReference type="Proteomes" id="UP000231474"/>
    </source>
</evidence>
<feature type="region of interest" description="Disordered" evidence="1">
    <location>
        <begin position="39"/>
        <end position="59"/>
    </location>
</feature>